<proteinExistence type="inferred from homology"/>
<organism evidence="2 3">
    <name type="scientific">Candidatus Ligilactobacillus excrementigallinarum</name>
    <dbReference type="NCBI Taxonomy" id="2838641"/>
    <lineage>
        <taxon>Bacteria</taxon>
        <taxon>Bacillati</taxon>
        <taxon>Bacillota</taxon>
        <taxon>Bacilli</taxon>
        <taxon>Lactobacillales</taxon>
        <taxon>Lactobacillaceae</taxon>
        <taxon>Ligilactobacillus</taxon>
    </lineage>
</organism>
<sequence>MRLWVTGYRSYELGVFQDSDPKVLVIKDLLKRHFEQKFNEGLEWIISSGQLGVEQWALETALEMKKDYPELKVSLMYPFSEFGNRWNENNQAKLQEIEQKVDFCASISKSPYQSPIQLKNFQKFMVEHTDQASLIYDPEYKGKTKYDYQLIMEYQNTHNYPVTLFDMDNLQEAAEQYSEKKICNRDNF</sequence>
<dbReference type="Proteomes" id="UP000823963">
    <property type="component" value="Unassembled WGS sequence"/>
</dbReference>
<reference evidence="2" key="2">
    <citation type="submission" date="2021-04" db="EMBL/GenBank/DDBJ databases">
        <authorList>
            <person name="Gilroy R."/>
        </authorList>
    </citation>
    <scope>NUCLEOTIDE SEQUENCE</scope>
    <source>
        <strain evidence="2">6627</strain>
    </source>
</reference>
<dbReference type="Pfam" id="PF06908">
    <property type="entry name" value="YpsA"/>
    <property type="match status" value="1"/>
</dbReference>
<dbReference type="SUPFAM" id="SSF102405">
    <property type="entry name" value="MCP/YpsA-like"/>
    <property type="match status" value="1"/>
</dbReference>
<reference evidence="2" key="1">
    <citation type="journal article" date="2021" name="PeerJ">
        <title>Extensive microbial diversity within the chicken gut microbiome revealed by metagenomics and culture.</title>
        <authorList>
            <person name="Gilroy R."/>
            <person name="Ravi A."/>
            <person name="Getino M."/>
            <person name="Pursley I."/>
            <person name="Horton D.L."/>
            <person name="Alikhan N.F."/>
            <person name="Baker D."/>
            <person name="Gharbi K."/>
            <person name="Hall N."/>
            <person name="Watson M."/>
            <person name="Adriaenssens E.M."/>
            <person name="Foster-Nyarko E."/>
            <person name="Jarju S."/>
            <person name="Secka A."/>
            <person name="Antonio M."/>
            <person name="Oren A."/>
            <person name="Chaudhuri R.R."/>
            <person name="La Ragione R."/>
            <person name="Hildebrand F."/>
            <person name="Pallen M.J."/>
        </authorList>
    </citation>
    <scope>NUCLEOTIDE SEQUENCE</scope>
    <source>
        <strain evidence="2">6627</strain>
    </source>
</reference>
<dbReference type="NCBIfam" id="NF010181">
    <property type="entry name" value="PRK13660.1"/>
    <property type="match status" value="1"/>
</dbReference>
<dbReference type="PIRSF" id="PIRSF021290">
    <property type="entry name" value="DUF1273"/>
    <property type="match status" value="1"/>
</dbReference>
<name>A0A9D2AAE5_9LACO</name>
<comment type="similarity">
    <text evidence="1">Belongs to the UPF0398 family.</text>
</comment>
<protein>
    <recommendedName>
        <fullName evidence="1">UPF0398 protein H9861_06600</fullName>
    </recommendedName>
</protein>
<dbReference type="PANTHER" id="PTHR38440">
    <property type="entry name" value="UPF0398 PROTEIN YPSA"/>
    <property type="match status" value="1"/>
</dbReference>
<dbReference type="EMBL" id="DXFP01000062">
    <property type="protein sequence ID" value="HIX02409.1"/>
    <property type="molecule type" value="Genomic_DNA"/>
</dbReference>
<gene>
    <name evidence="2" type="ORF">H9861_06600</name>
</gene>
<dbReference type="Gene3D" id="3.40.50.450">
    <property type="match status" value="1"/>
</dbReference>
<dbReference type="InterPro" id="IPR010697">
    <property type="entry name" value="YspA"/>
</dbReference>
<evidence type="ECO:0000313" key="3">
    <source>
        <dbReference type="Proteomes" id="UP000823963"/>
    </source>
</evidence>
<evidence type="ECO:0000313" key="2">
    <source>
        <dbReference type="EMBL" id="HIX02409.1"/>
    </source>
</evidence>
<accession>A0A9D2AAE5</accession>
<dbReference type="AlphaFoldDB" id="A0A9D2AAE5"/>
<comment type="caution">
    <text evidence="2">The sequence shown here is derived from an EMBL/GenBank/DDBJ whole genome shotgun (WGS) entry which is preliminary data.</text>
</comment>
<dbReference type="PANTHER" id="PTHR38440:SF1">
    <property type="entry name" value="UPF0398 PROTEIN SPR0331"/>
    <property type="match status" value="1"/>
</dbReference>
<dbReference type="HAMAP" id="MF_01575">
    <property type="entry name" value="UPF0398"/>
    <property type="match status" value="1"/>
</dbReference>
<evidence type="ECO:0000256" key="1">
    <source>
        <dbReference type="HAMAP-Rule" id="MF_01575"/>
    </source>
</evidence>